<dbReference type="Gene3D" id="3.20.20.80">
    <property type="entry name" value="Glycosidases"/>
    <property type="match status" value="1"/>
</dbReference>
<dbReference type="InterPro" id="IPR054593">
    <property type="entry name" value="Beta-mannosidase-like_N2"/>
</dbReference>
<proteinExistence type="predicted"/>
<accession>A0ABW9ZJB1</accession>
<keyword evidence="2" id="KW-0326">Glycosidase</keyword>
<dbReference type="Gene3D" id="2.60.120.260">
    <property type="entry name" value="Galactose-binding domain-like"/>
    <property type="match status" value="1"/>
</dbReference>
<comment type="caution">
    <text evidence="4">The sequence shown here is derived from an EMBL/GenBank/DDBJ whole genome shotgun (WGS) entry which is preliminary data.</text>
</comment>
<name>A0ABW9ZJB1_9HYPH</name>
<evidence type="ECO:0000256" key="2">
    <source>
        <dbReference type="ARBA" id="ARBA00023295"/>
    </source>
</evidence>
<dbReference type="GO" id="GO:0016787">
    <property type="term" value="F:hydrolase activity"/>
    <property type="evidence" value="ECO:0007669"/>
    <property type="project" value="UniProtKB-KW"/>
</dbReference>
<dbReference type="PANTHER" id="PTHR43730:SF1">
    <property type="entry name" value="BETA-MANNOSIDASE"/>
    <property type="match status" value="1"/>
</dbReference>
<feature type="domain" description="Beta-mannosidase-like galactose-binding" evidence="3">
    <location>
        <begin position="33"/>
        <end position="184"/>
    </location>
</feature>
<evidence type="ECO:0000313" key="4">
    <source>
        <dbReference type="EMBL" id="NBN64977.1"/>
    </source>
</evidence>
<dbReference type="SUPFAM" id="SSF49303">
    <property type="entry name" value="beta-Galactosidase/glucuronidase domain"/>
    <property type="match status" value="1"/>
</dbReference>
<dbReference type="SUPFAM" id="SSF49785">
    <property type="entry name" value="Galactose-binding domain-like"/>
    <property type="match status" value="1"/>
</dbReference>
<dbReference type="InterPro" id="IPR050887">
    <property type="entry name" value="Beta-mannosidase_GH2"/>
</dbReference>
<sequence length="830" mass="89367">MLPAPRRLAEQLHPLDAGWELSGTHAGEAETPSDLPADLDWLPATVPGTVAGALADHGGFSASGPFPLQDKDFWYRTEVAAKAGARCRLRFEGLATLTDIFWNGQRVARSDSMFATLEVEVEADVRNTLHLAFRALTDRLAARLPRARWRTQLVDQPGLRGLRTTLLGHMPGWCPEVEAVGPYRPVFVSFPDEAGRAPDIAITQLASTLGEDGTGVLALTLTGAAPLVDAELSCAGHHVPLVAGPDGQYAATLYLPDVAPWWPATHGTPHLHEVTLRVAGHRHRLGRTGFRRVEVDAGVDGQGFGLVVNGVPVFARGAVWTSADILRLASTPEALRPLLAAAAGAGMNLLRIPGITGYEGEAFFALCDELGLMVWQDFQFANFDYPLADPAFEAEVRREAAEVISRLCLHPSLAVFCGGSEMEQQAAMMGLPAERRAQPLIESLLPDLVAALAPSVPYVRNSPTGGDLPFLPNAGIGHYYGVGAYLRPLEDARRTGVRFAGECLAFANVPEPVTLERELPGIACHDPRWKARVPRDRGAGWDFEDVRDHYLGSLYGVDPARLRSHDPERYLELSRAVTGEVMAATFAEWRRVGSTCRGAMVLALSDLLPGAGWGLIDAHGEPKLALGILSQVLAPLQVLVTDEGTNGLDIHLLNETPAPVEVRLELTAWRDGRTPVLSVARDVLLPPRSAQRHGSFALIGSFFDLGYAYRFGPPSHDVVQARLVDRDGRTVSAAFHLPLGRGRPSQETGLVCSLEEPTPGSFGLILSAERFCETVAIRDASFLAEANGFHLAPGQPRRVSLTRRPGVPDTARPAGTVSCLNGLSALHYSA</sequence>
<dbReference type="SUPFAM" id="SSF51445">
    <property type="entry name" value="(Trans)glycosidases"/>
    <property type="match status" value="1"/>
</dbReference>
<protein>
    <submittedName>
        <fullName evidence="4">Glycoside hydrolase family 2 protein</fullName>
    </submittedName>
</protein>
<organism evidence="4 5">
    <name type="scientific">Pannonibacter tanglangensis</name>
    <dbReference type="NCBI Taxonomy" id="2750084"/>
    <lineage>
        <taxon>Bacteria</taxon>
        <taxon>Pseudomonadati</taxon>
        <taxon>Pseudomonadota</taxon>
        <taxon>Alphaproteobacteria</taxon>
        <taxon>Hyphomicrobiales</taxon>
        <taxon>Stappiaceae</taxon>
        <taxon>Pannonibacter</taxon>
    </lineage>
</organism>
<evidence type="ECO:0000313" key="5">
    <source>
        <dbReference type="Proteomes" id="UP000541347"/>
    </source>
</evidence>
<dbReference type="InterPro" id="IPR008979">
    <property type="entry name" value="Galactose-bd-like_sf"/>
</dbReference>
<dbReference type="EMBL" id="JAABLP010000003">
    <property type="protein sequence ID" value="NBN64977.1"/>
    <property type="molecule type" value="Genomic_DNA"/>
</dbReference>
<dbReference type="Pfam" id="PF22666">
    <property type="entry name" value="Glyco_hydro_2_N2"/>
    <property type="match status" value="1"/>
</dbReference>
<dbReference type="InterPro" id="IPR017853">
    <property type="entry name" value="GH"/>
</dbReference>
<dbReference type="InterPro" id="IPR036156">
    <property type="entry name" value="Beta-gal/glucu_dom_sf"/>
</dbReference>
<dbReference type="Proteomes" id="UP000541347">
    <property type="component" value="Unassembled WGS sequence"/>
</dbReference>
<evidence type="ECO:0000256" key="1">
    <source>
        <dbReference type="ARBA" id="ARBA00022801"/>
    </source>
</evidence>
<gene>
    <name evidence="4" type="ORF">GWI71_14895</name>
</gene>
<dbReference type="PANTHER" id="PTHR43730">
    <property type="entry name" value="BETA-MANNOSIDASE"/>
    <property type="match status" value="1"/>
</dbReference>
<evidence type="ECO:0000259" key="3">
    <source>
        <dbReference type="Pfam" id="PF22666"/>
    </source>
</evidence>
<reference evidence="4 5" key="1">
    <citation type="submission" date="2020-01" db="EMBL/GenBank/DDBJ databases">
        <authorList>
            <person name="Peng S.Y."/>
            <person name="Li J."/>
            <person name="Wang M."/>
            <person name="Wang L."/>
            <person name="Wang C.Q."/>
            <person name="Wang J.R."/>
        </authorList>
    </citation>
    <scope>NUCLEOTIDE SEQUENCE [LARGE SCALE GENOMIC DNA]</scope>
    <source>
        <strain evidence="4 5">XCT-34</strain>
    </source>
</reference>
<keyword evidence="5" id="KW-1185">Reference proteome</keyword>
<keyword evidence="1 4" id="KW-0378">Hydrolase</keyword>